<dbReference type="EMBL" id="CAJPEV010002523">
    <property type="protein sequence ID" value="CAG0897189.1"/>
    <property type="molecule type" value="Genomic_DNA"/>
</dbReference>
<dbReference type="SUPFAM" id="SSF117281">
    <property type="entry name" value="Kelch motif"/>
    <property type="match status" value="1"/>
</dbReference>
<dbReference type="AlphaFoldDB" id="A0A7R9A9D2"/>
<dbReference type="Proteomes" id="UP000677054">
    <property type="component" value="Unassembled WGS sequence"/>
</dbReference>
<keyword evidence="2" id="KW-0677">Repeat</keyword>
<keyword evidence="1" id="KW-0880">Kelch repeat</keyword>
<dbReference type="Gene3D" id="2.120.10.80">
    <property type="entry name" value="Kelch-type beta propeller"/>
    <property type="match status" value="1"/>
</dbReference>
<evidence type="ECO:0000313" key="5">
    <source>
        <dbReference type="Proteomes" id="UP000677054"/>
    </source>
</evidence>
<keyword evidence="5" id="KW-1185">Reference proteome</keyword>
<proteinExistence type="predicted"/>
<evidence type="ECO:0000313" key="4">
    <source>
        <dbReference type="EMBL" id="CAD7249853.1"/>
    </source>
</evidence>
<reference evidence="4" key="1">
    <citation type="submission" date="2020-11" db="EMBL/GenBank/DDBJ databases">
        <authorList>
            <person name="Tran Van P."/>
        </authorList>
    </citation>
    <scope>NUCLEOTIDE SEQUENCE</scope>
</reference>
<dbReference type="InterPro" id="IPR015915">
    <property type="entry name" value="Kelch-typ_b-propeller"/>
</dbReference>
<dbReference type="EMBL" id="LR902040">
    <property type="protein sequence ID" value="CAD7249853.1"/>
    <property type="molecule type" value="Genomic_DNA"/>
</dbReference>
<name>A0A7R9A9D2_9CRUS</name>
<organism evidence="4">
    <name type="scientific">Darwinula stevensoni</name>
    <dbReference type="NCBI Taxonomy" id="69355"/>
    <lineage>
        <taxon>Eukaryota</taxon>
        <taxon>Metazoa</taxon>
        <taxon>Ecdysozoa</taxon>
        <taxon>Arthropoda</taxon>
        <taxon>Crustacea</taxon>
        <taxon>Oligostraca</taxon>
        <taxon>Ostracoda</taxon>
        <taxon>Podocopa</taxon>
        <taxon>Podocopida</taxon>
        <taxon>Darwinulocopina</taxon>
        <taxon>Darwinuloidea</taxon>
        <taxon>Darwinulidae</taxon>
        <taxon>Darwinula</taxon>
    </lineage>
</organism>
<feature type="coiled-coil region" evidence="3">
    <location>
        <begin position="402"/>
        <end position="485"/>
    </location>
</feature>
<dbReference type="Gene3D" id="1.10.533.10">
    <property type="entry name" value="Death Domain, Fas"/>
    <property type="match status" value="1"/>
</dbReference>
<evidence type="ECO:0000256" key="3">
    <source>
        <dbReference type="SAM" id="Coils"/>
    </source>
</evidence>
<dbReference type="Gene3D" id="1.20.5.340">
    <property type="match status" value="1"/>
</dbReference>
<sequence length="960" mass="108658">MNKVVQDPRNISTAAKITFIKSRRHLLLQAPFNLVFERLKHFLDEEDISKISSLPEDRKKLEGLLNTLPSKPYRYEKWYLEILLLLQDCSQGGLAEELESKTDLRGRLDRVQVKFYSIQNMDALIKGLRENGTIGNNDCRTLKDKSKGSRQQDALNLLEILRRTDGRDLPLICSCLCNLGHRGIAEALLHSSSEELMDYLQEAEHLQGGRILDALENLRESLGKSIEQWNMLNKRFQDSKVARTDPRLLEKIEDMSLEMKKLASNREEDNKKVQECSLRSGGWELAVRIRTVVRMLGSPALVAYNIETTLIRNPDVEPALNQCYVLLGYRLPDRRMCSLRSGGWELAVRIRTVVRMLGSPALVAYNIETTLIRNPDVEPALNQCYVLLGYRLPDRRMIVMAKNNIAKELQAKTKLYTQAEKKVEELTFQKQELERELRDVKFELENMRKQNEMLQEENEKLKMNVEDLKEEMEGERDAREKLHLKEVQSAMETKLLDLVENALRQWEMNGTILFEGTLKNFDDRLKEFMTKFQQALNDWIKELTPAQMQSKMQGLTCIDAQLESQLQSHLSEGYLKSKVCQSPLTSSVPELKERIAAAAASVSPDMLQRALHAKSPGSLLKSRMVARVKNESGWEGLGVFSLDILNSSFLPVLNETFNNGKHREKVNVKNGVWGGIEETVFLFRERSTFTVKLAEYPKSTPSLDQCIPCLPYVSSPFHFSSDTCLISCSLPGKRFYLFGGDDGNATQVIRSHSKPREMSGAGVFIAEEGGTWLTLPQLPESIAMATGASLEDGSCLIFGGVDWNERKILKTTYMFDHREGNIYKQLPDIPQPVCGGAATLWKGKHVILIGGITAETETSSQAWAFDLRAQRWEFPSTLPSLNTPRSNLGLVEDSQGQLIAIGGYANEHMILQPYQSSGTPVQTQEVLQELDGNATFCGRDTTDSEAVRAISKNLFDFSTE</sequence>
<evidence type="ECO:0000256" key="2">
    <source>
        <dbReference type="ARBA" id="ARBA00022737"/>
    </source>
</evidence>
<dbReference type="InterPro" id="IPR011029">
    <property type="entry name" value="DEATH-like_dom_sf"/>
</dbReference>
<accession>A0A7R9A9D2</accession>
<gene>
    <name evidence="4" type="ORF">DSTB1V02_LOCUS9639</name>
</gene>
<protein>
    <submittedName>
        <fullName evidence="4">Uncharacterized protein</fullName>
    </submittedName>
</protein>
<keyword evidence="3" id="KW-0175">Coiled coil</keyword>
<dbReference type="PANTHER" id="PTHR46093:SF18">
    <property type="entry name" value="FIBRONECTIN TYPE-III DOMAIN-CONTAINING PROTEIN"/>
    <property type="match status" value="1"/>
</dbReference>
<dbReference type="PANTHER" id="PTHR46093">
    <property type="entry name" value="ACYL-COA-BINDING DOMAIN-CONTAINING PROTEIN 5"/>
    <property type="match status" value="1"/>
</dbReference>
<evidence type="ECO:0000256" key="1">
    <source>
        <dbReference type="ARBA" id="ARBA00022441"/>
    </source>
</evidence>